<comment type="caution">
    <text evidence="1">The sequence shown here is derived from an EMBL/GenBank/DDBJ whole genome shotgun (WGS) entry which is preliminary data.</text>
</comment>
<sequence length="63" mass="7062">MHSAELAWVHRSSRGQTMLGIQYGYLCLRLVAECYGACGRAGIHDLTDSVAVRQQRPGDIRTW</sequence>
<evidence type="ECO:0000313" key="2">
    <source>
        <dbReference type="Proteomes" id="UP000285112"/>
    </source>
</evidence>
<name>A0A419I257_9PSEU</name>
<reference evidence="1 2" key="1">
    <citation type="submission" date="2018-09" db="EMBL/GenBank/DDBJ databases">
        <title>YIM PH 21725 draft genome.</title>
        <authorList>
            <person name="Miao C."/>
        </authorList>
    </citation>
    <scope>NUCLEOTIDE SEQUENCE [LARGE SCALE GENOMIC DNA]</scope>
    <source>
        <strain evidence="2">YIM PH21725</strain>
    </source>
</reference>
<evidence type="ECO:0000313" key="1">
    <source>
        <dbReference type="EMBL" id="RJQ83882.1"/>
    </source>
</evidence>
<gene>
    <name evidence="1" type="ORF">D5S19_18935</name>
</gene>
<dbReference type="AlphaFoldDB" id="A0A419I257"/>
<organism evidence="1 2">
    <name type="scientific">Amycolatopsis panacis</name>
    <dbReference type="NCBI Taxonomy" id="2340917"/>
    <lineage>
        <taxon>Bacteria</taxon>
        <taxon>Bacillati</taxon>
        <taxon>Actinomycetota</taxon>
        <taxon>Actinomycetes</taxon>
        <taxon>Pseudonocardiales</taxon>
        <taxon>Pseudonocardiaceae</taxon>
        <taxon>Amycolatopsis</taxon>
    </lineage>
</organism>
<protein>
    <submittedName>
        <fullName evidence="1">Uncharacterized protein</fullName>
    </submittedName>
</protein>
<proteinExistence type="predicted"/>
<dbReference type="Proteomes" id="UP000285112">
    <property type="component" value="Unassembled WGS sequence"/>
</dbReference>
<keyword evidence="2" id="KW-1185">Reference proteome</keyword>
<accession>A0A419I257</accession>
<dbReference type="EMBL" id="QZFV01000091">
    <property type="protein sequence ID" value="RJQ83882.1"/>
    <property type="molecule type" value="Genomic_DNA"/>
</dbReference>